<protein>
    <submittedName>
        <fullName evidence="1">Erythromycin esterase homolog</fullName>
    </submittedName>
</protein>
<dbReference type="InterPro" id="IPR007815">
    <property type="entry name" value="Emycin_Estase"/>
</dbReference>
<dbReference type="InterPro" id="IPR014622">
    <property type="entry name" value="UCP036794_erythomycin"/>
</dbReference>
<dbReference type="AlphaFoldDB" id="A0A1I7INZ6"/>
<dbReference type="OrthoDB" id="9810066at2"/>
<dbReference type="RefSeq" id="WP_089795951.1">
    <property type="nucleotide sequence ID" value="NZ_FPBP01000007.1"/>
</dbReference>
<dbReference type="Pfam" id="PF05139">
    <property type="entry name" value="Erythro_esteras"/>
    <property type="match status" value="1"/>
</dbReference>
<dbReference type="InterPro" id="IPR052036">
    <property type="entry name" value="Hydrolase/PRTase-associated"/>
</dbReference>
<dbReference type="SUPFAM" id="SSF159501">
    <property type="entry name" value="EreA/ChaN-like"/>
    <property type="match status" value="1"/>
</dbReference>
<dbReference type="Gene3D" id="3.40.1660.10">
    <property type="entry name" value="EreA-like (biosynthetic domain)"/>
    <property type="match status" value="1"/>
</dbReference>
<dbReference type="GO" id="GO:0046677">
    <property type="term" value="P:response to antibiotic"/>
    <property type="evidence" value="ECO:0007669"/>
    <property type="project" value="InterPro"/>
</dbReference>
<dbReference type="EMBL" id="FPBP01000007">
    <property type="protein sequence ID" value="SFU74653.1"/>
    <property type="molecule type" value="Genomic_DNA"/>
</dbReference>
<sequence length="448" mass="51171">MTTPLACVRQLATRLEERPSDLDALLDQVAERPFVLLGEASHGTAEFYRLRAEITRRLIEEKGFEAVLVEADWPDMLRLNRFVTGDSQDTLIEAFDDFQRFPQWMWRNDEVRDFVLWLREHNASPDGHVSSGGQDAATVGVYGMDIYSLHRSAEAVIAYLEGVDPEQAERARRGYACLDHRGDPFHYGRNVAFGLSPSCEQASIELLTGLMNKASDYLDSDGRRAAAEQFFAEQNARVVVNAEAYYRAMFGSRVDTWNLRDEHMTDTLNELHYHLIHQGRKGKVVVWAHNSHLGDARATEMGWGRQQHNVGQLARQRFGHRQVLLVGFTTHTGHVSAARDWDAPVKHRWVRPSLEGSYERLFHQSGLDRFYLPLESDRADPLKARLLERAIGVIYRPETERASHYFRASLPAQFDGVFHLDETTAVRPFDMGDAWEKEAIPDTYPFGV</sequence>
<dbReference type="Gene3D" id="3.30.1870.10">
    <property type="entry name" value="EreA-like, domain 2"/>
    <property type="match status" value="1"/>
</dbReference>
<dbReference type="Proteomes" id="UP000198693">
    <property type="component" value="Unassembled WGS sequence"/>
</dbReference>
<dbReference type="STRING" id="463301.SAMN04487955_107178"/>
<dbReference type="PANTHER" id="PTHR31299">
    <property type="entry name" value="ESTERASE, PUTATIVE (AFU_ORTHOLOGUE AFUA_1G05850)-RELATED"/>
    <property type="match status" value="1"/>
</dbReference>
<proteinExistence type="predicted"/>
<name>A0A1I7INZ6_9GAMM</name>
<dbReference type="Gene3D" id="1.20.1440.30">
    <property type="entry name" value="Biosynthetic Protein domain"/>
    <property type="match status" value="1"/>
</dbReference>
<dbReference type="PANTHER" id="PTHR31299:SF0">
    <property type="entry name" value="ESTERASE, PUTATIVE (AFU_ORTHOLOGUE AFUA_1G05850)-RELATED"/>
    <property type="match status" value="1"/>
</dbReference>
<keyword evidence="2" id="KW-1185">Reference proteome</keyword>
<reference evidence="2" key="1">
    <citation type="submission" date="2016-10" db="EMBL/GenBank/DDBJ databases">
        <authorList>
            <person name="Varghese N."/>
            <person name="Submissions S."/>
        </authorList>
    </citation>
    <scope>NUCLEOTIDE SEQUENCE [LARGE SCALE GENOMIC DNA]</scope>
    <source>
        <strain evidence="2">CGMCC 1.6981</strain>
    </source>
</reference>
<dbReference type="PIRSF" id="PIRSF036794">
    <property type="entry name" value="UCP_erythr_ester"/>
    <property type="match status" value="1"/>
</dbReference>
<organism evidence="1 2">
    <name type="scientific">Halomonas korlensis</name>
    <dbReference type="NCBI Taxonomy" id="463301"/>
    <lineage>
        <taxon>Bacteria</taxon>
        <taxon>Pseudomonadati</taxon>
        <taxon>Pseudomonadota</taxon>
        <taxon>Gammaproteobacteria</taxon>
        <taxon>Oceanospirillales</taxon>
        <taxon>Halomonadaceae</taxon>
        <taxon>Halomonas</taxon>
    </lineage>
</organism>
<evidence type="ECO:0000313" key="2">
    <source>
        <dbReference type="Proteomes" id="UP000198693"/>
    </source>
</evidence>
<dbReference type="CDD" id="cd14728">
    <property type="entry name" value="Ere-like"/>
    <property type="match status" value="1"/>
</dbReference>
<gene>
    <name evidence="1" type="ORF">SAMN04487955_107178</name>
</gene>
<accession>A0A1I7INZ6</accession>
<evidence type="ECO:0000313" key="1">
    <source>
        <dbReference type="EMBL" id="SFU74653.1"/>
    </source>
</evidence>